<feature type="chain" id="PRO_5032653479" description="cytokinin dehydrogenase" evidence="8">
    <location>
        <begin position="26"/>
        <end position="536"/>
    </location>
</feature>
<keyword evidence="8" id="KW-0732">Signal</keyword>
<dbReference type="GO" id="GO:0009690">
    <property type="term" value="P:cytokinin metabolic process"/>
    <property type="evidence" value="ECO:0007669"/>
    <property type="project" value="InterPro"/>
</dbReference>
<dbReference type="Gene3D" id="3.40.462.10">
    <property type="entry name" value="FAD-linked oxidases, C-terminal domain"/>
    <property type="match status" value="1"/>
</dbReference>
<dbReference type="InterPro" id="IPR006094">
    <property type="entry name" value="Oxid_FAD_bind_N"/>
</dbReference>
<feature type="domain" description="FAD-binding PCMH-type" evidence="9">
    <location>
        <begin position="57"/>
        <end position="237"/>
    </location>
</feature>
<evidence type="ECO:0000259" key="9">
    <source>
        <dbReference type="PROSITE" id="PS51387"/>
    </source>
</evidence>
<dbReference type="InterPro" id="IPR016170">
    <property type="entry name" value="Cytok_DH_C_sf"/>
</dbReference>
<dbReference type="Proteomes" id="UP000623129">
    <property type="component" value="Unassembled WGS sequence"/>
</dbReference>
<dbReference type="InterPro" id="IPR016167">
    <property type="entry name" value="FAD-bd_PCMH_sub1"/>
</dbReference>
<keyword evidence="11" id="KW-1185">Reference proteome</keyword>
<dbReference type="EMBL" id="SWLB01000010">
    <property type="protein sequence ID" value="KAF3333439.1"/>
    <property type="molecule type" value="Genomic_DNA"/>
</dbReference>
<dbReference type="Gene3D" id="3.30.465.10">
    <property type="match status" value="1"/>
</dbReference>
<evidence type="ECO:0000313" key="10">
    <source>
        <dbReference type="EMBL" id="KAF3333439.1"/>
    </source>
</evidence>
<evidence type="ECO:0000256" key="5">
    <source>
        <dbReference type="ARBA" id="ARBA00022630"/>
    </source>
</evidence>
<evidence type="ECO:0000313" key="11">
    <source>
        <dbReference type="Proteomes" id="UP000623129"/>
    </source>
</evidence>
<dbReference type="Pfam" id="PF01565">
    <property type="entry name" value="FAD_binding_4"/>
    <property type="match status" value="1"/>
</dbReference>
<comment type="cofactor">
    <cofactor evidence="1">
        <name>FAD</name>
        <dbReference type="ChEBI" id="CHEBI:57692"/>
    </cofactor>
</comment>
<comment type="similarity">
    <text evidence="2">Belongs to the oxygen-dependent FAD-linked oxidoreductase family.</text>
</comment>
<dbReference type="GO" id="GO:0071949">
    <property type="term" value="F:FAD binding"/>
    <property type="evidence" value="ECO:0007669"/>
    <property type="project" value="InterPro"/>
</dbReference>
<dbReference type="GO" id="GO:0019139">
    <property type="term" value="F:cytokinin dehydrogenase activity"/>
    <property type="evidence" value="ECO:0007669"/>
    <property type="project" value="UniProtKB-EC"/>
</dbReference>
<dbReference type="SUPFAM" id="SSF55103">
    <property type="entry name" value="FAD-linked oxidases, C-terminal domain"/>
    <property type="match status" value="1"/>
</dbReference>
<dbReference type="SUPFAM" id="SSF56176">
    <property type="entry name" value="FAD-binding/transporter-associated domain-like"/>
    <property type="match status" value="1"/>
</dbReference>
<organism evidence="10 11">
    <name type="scientific">Carex littledalei</name>
    <dbReference type="NCBI Taxonomy" id="544730"/>
    <lineage>
        <taxon>Eukaryota</taxon>
        <taxon>Viridiplantae</taxon>
        <taxon>Streptophyta</taxon>
        <taxon>Embryophyta</taxon>
        <taxon>Tracheophyta</taxon>
        <taxon>Spermatophyta</taxon>
        <taxon>Magnoliopsida</taxon>
        <taxon>Liliopsida</taxon>
        <taxon>Poales</taxon>
        <taxon>Cyperaceae</taxon>
        <taxon>Cyperoideae</taxon>
        <taxon>Cariceae</taxon>
        <taxon>Carex</taxon>
        <taxon>Carex subgen. Euthyceras</taxon>
    </lineage>
</organism>
<dbReference type="PANTHER" id="PTHR13878:SF127">
    <property type="entry name" value="CYTOKININ DEHYDROGENASE 3"/>
    <property type="match status" value="1"/>
</dbReference>
<dbReference type="EC" id="1.5.99.12" evidence="4"/>
<evidence type="ECO:0000256" key="4">
    <source>
        <dbReference type="ARBA" id="ARBA00011928"/>
    </source>
</evidence>
<dbReference type="InterPro" id="IPR050432">
    <property type="entry name" value="FAD-linked_Oxidoreductases_BP"/>
</dbReference>
<protein>
    <recommendedName>
        <fullName evidence="4">cytokinin dehydrogenase</fullName>
        <ecNumber evidence="4">1.5.99.12</ecNumber>
    </recommendedName>
</protein>
<dbReference type="InterPro" id="IPR016169">
    <property type="entry name" value="FAD-bd_PCMH_sub2"/>
</dbReference>
<comment type="subunit">
    <text evidence="3">Monomer.</text>
</comment>
<gene>
    <name evidence="10" type="ORF">FCM35_KLT01130</name>
</gene>
<keyword evidence="6" id="KW-0274">FAD</keyword>
<evidence type="ECO:0000256" key="6">
    <source>
        <dbReference type="ARBA" id="ARBA00022827"/>
    </source>
</evidence>
<dbReference type="PANTHER" id="PTHR13878">
    <property type="entry name" value="GULONOLACTONE OXIDASE"/>
    <property type="match status" value="1"/>
</dbReference>
<dbReference type="AlphaFoldDB" id="A0A833RD19"/>
<reference evidence="10" key="1">
    <citation type="submission" date="2020-01" db="EMBL/GenBank/DDBJ databases">
        <title>Genome sequence of Kobresia littledalei, the first chromosome-level genome in the family Cyperaceae.</title>
        <authorList>
            <person name="Qu G."/>
        </authorList>
    </citation>
    <scope>NUCLEOTIDE SEQUENCE</scope>
    <source>
        <strain evidence="10">C.B.Clarke</strain>
        <tissue evidence="10">Leaf</tissue>
    </source>
</reference>
<evidence type="ECO:0000256" key="2">
    <source>
        <dbReference type="ARBA" id="ARBA00005466"/>
    </source>
</evidence>
<keyword evidence="5" id="KW-0285">Flavoprotein</keyword>
<dbReference type="PROSITE" id="PS51387">
    <property type="entry name" value="FAD_PCMH"/>
    <property type="match status" value="1"/>
</dbReference>
<evidence type="ECO:0000256" key="7">
    <source>
        <dbReference type="ARBA" id="ARBA00023002"/>
    </source>
</evidence>
<accession>A0A833RD19</accession>
<evidence type="ECO:0000256" key="3">
    <source>
        <dbReference type="ARBA" id="ARBA00011245"/>
    </source>
</evidence>
<dbReference type="InterPro" id="IPR016164">
    <property type="entry name" value="FAD-linked_Oxase-like_C"/>
</dbReference>
<comment type="caution">
    <text evidence="10">The sequence shown here is derived from an EMBL/GenBank/DDBJ whole genome shotgun (WGS) entry which is preliminary data.</text>
</comment>
<dbReference type="InterPro" id="IPR015345">
    <property type="entry name" value="Cytokinin_DH_FAD/cytokin-bd"/>
</dbReference>
<sequence>MEITKLSSLILPLTILITLTSFVLSQHNGLPTLDIVSEISTDPDDTSLFATDFGNLSKSTPGAVFYPSSPNDIATLIRFSYWSPKPFPISQRGAGHSTQGQTFVPDGVLVYMPSLGRNKSDSRITVTNGPIPYVDAGGEQLWINVLNATLKHGLMPRVFTDYLYPTVGGTLSNAGISGAAFKHGPQISNVYELDVITGTGETITCSREMEPDLFYGALGGLGQFGVITRARIALEPAQKTARRVLLFYTDVELLMKDQEKLISIENDLSGFDFVGGQVLLNKAQVSRMRSSLSDSDLEKITRLFNETDGPVYLIDAAVYFNDTTAASVDQNIKVLLKELHYISGYAFSFDMPLLNFLNRLYYLEVQLTPLGQWLVPHPWLDLFVPKSKVLEFDSRIFKGILKGNNATGALLLFPMNRAKWDDKMSAVTPDEEIFYVVSLLWTALENNAQTLTDANDQVVRICEEYSLGCKEYLPHFTNQQDWERQFGNKWGKFVSRKKKYDPKVLLSPGQQIFTPLEKTLNYGCNSTSIVIDFGTE</sequence>
<dbReference type="Pfam" id="PF09265">
    <property type="entry name" value="Cytokin-bind"/>
    <property type="match status" value="1"/>
</dbReference>
<keyword evidence="7" id="KW-0560">Oxidoreductase</keyword>
<dbReference type="InterPro" id="IPR036318">
    <property type="entry name" value="FAD-bd_PCMH-like_sf"/>
</dbReference>
<dbReference type="OrthoDB" id="665141at2759"/>
<dbReference type="Gene3D" id="3.30.43.10">
    <property type="entry name" value="Uridine Diphospho-n-acetylenolpyruvylglucosamine Reductase, domain 2"/>
    <property type="match status" value="1"/>
</dbReference>
<dbReference type="InterPro" id="IPR016166">
    <property type="entry name" value="FAD-bd_PCMH"/>
</dbReference>
<feature type="signal peptide" evidence="8">
    <location>
        <begin position="1"/>
        <end position="25"/>
    </location>
</feature>
<proteinExistence type="inferred from homology"/>
<evidence type="ECO:0000256" key="8">
    <source>
        <dbReference type="SAM" id="SignalP"/>
    </source>
</evidence>
<name>A0A833RD19_9POAL</name>
<evidence type="ECO:0000256" key="1">
    <source>
        <dbReference type="ARBA" id="ARBA00001974"/>
    </source>
</evidence>